<dbReference type="GO" id="GO:0005179">
    <property type="term" value="F:hormone activity"/>
    <property type="evidence" value="ECO:0007669"/>
    <property type="project" value="InterPro"/>
</dbReference>
<comment type="similarity">
    <text evidence="2">Belongs to the insulin family.</text>
</comment>
<dbReference type="EMBL" id="CATQJA010002663">
    <property type="protein sequence ID" value="CAJ0581706.1"/>
    <property type="molecule type" value="Genomic_DNA"/>
</dbReference>
<dbReference type="AlphaFoldDB" id="A0AA36D6J4"/>
<reference evidence="7" key="1">
    <citation type="submission" date="2023-06" db="EMBL/GenBank/DDBJ databases">
        <authorList>
            <person name="Delattre M."/>
        </authorList>
    </citation>
    <scope>NUCLEOTIDE SEQUENCE</scope>
    <source>
        <strain evidence="7">AF72</strain>
    </source>
</reference>
<evidence type="ECO:0000256" key="1">
    <source>
        <dbReference type="ARBA" id="ARBA00004613"/>
    </source>
</evidence>
<dbReference type="Proteomes" id="UP001177023">
    <property type="component" value="Unassembled WGS sequence"/>
</dbReference>
<keyword evidence="5" id="KW-1015">Disulfide bond</keyword>
<evidence type="ECO:0000256" key="3">
    <source>
        <dbReference type="ARBA" id="ARBA00022525"/>
    </source>
</evidence>
<gene>
    <name evidence="7" type="ORF">MSPICULIGERA_LOCUS19861</name>
</gene>
<dbReference type="InterPro" id="IPR036438">
    <property type="entry name" value="Insulin-like_sf"/>
</dbReference>
<evidence type="ECO:0000256" key="4">
    <source>
        <dbReference type="ARBA" id="ARBA00022729"/>
    </source>
</evidence>
<dbReference type="Pfam" id="PF03488">
    <property type="entry name" value="Ins_beta"/>
    <property type="match status" value="1"/>
</dbReference>
<sequence>MKLLLFFVLMLLALVECRPPCEKPDEPQFQLCGSKLIKRVEQVCEGKVEPTLRGVAITKLCCVDSKCTESLLASVCAGNDEEKLDR</sequence>
<comment type="subcellular location">
    <subcellularLocation>
        <location evidence="1">Secreted</location>
    </subcellularLocation>
</comment>
<accession>A0AA36D6J4</accession>
<evidence type="ECO:0000256" key="6">
    <source>
        <dbReference type="SAM" id="SignalP"/>
    </source>
</evidence>
<evidence type="ECO:0000313" key="8">
    <source>
        <dbReference type="Proteomes" id="UP001177023"/>
    </source>
</evidence>
<protein>
    <submittedName>
        <fullName evidence="7">Uncharacterized protein</fullName>
    </submittedName>
</protein>
<proteinExistence type="inferred from homology"/>
<feature type="signal peptide" evidence="6">
    <location>
        <begin position="1"/>
        <end position="17"/>
    </location>
</feature>
<feature type="chain" id="PRO_5041371786" evidence="6">
    <location>
        <begin position="18"/>
        <end position="86"/>
    </location>
</feature>
<organism evidence="7 8">
    <name type="scientific">Mesorhabditis spiculigera</name>
    <dbReference type="NCBI Taxonomy" id="96644"/>
    <lineage>
        <taxon>Eukaryota</taxon>
        <taxon>Metazoa</taxon>
        <taxon>Ecdysozoa</taxon>
        <taxon>Nematoda</taxon>
        <taxon>Chromadorea</taxon>
        <taxon>Rhabditida</taxon>
        <taxon>Rhabditina</taxon>
        <taxon>Rhabditomorpha</taxon>
        <taxon>Rhabditoidea</taxon>
        <taxon>Rhabditidae</taxon>
        <taxon>Mesorhabditinae</taxon>
        <taxon>Mesorhabditis</taxon>
    </lineage>
</organism>
<dbReference type="InterPro" id="IPR003235">
    <property type="entry name" value="Nem_insulin-like_b-type"/>
</dbReference>
<name>A0AA36D6J4_9BILA</name>
<dbReference type="GO" id="GO:0005576">
    <property type="term" value="C:extracellular region"/>
    <property type="evidence" value="ECO:0007669"/>
    <property type="project" value="UniProtKB-SubCell"/>
</dbReference>
<keyword evidence="3" id="KW-0964">Secreted</keyword>
<dbReference type="SUPFAM" id="SSF56994">
    <property type="entry name" value="Insulin-like"/>
    <property type="match status" value="1"/>
</dbReference>
<evidence type="ECO:0000256" key="5">
    <source>
        <dbReference type="ARBA" id="ARBA00023157"/>
    </source>
</evidence>
<evidence type="ECO:0000313" key="7">
    <source>
        <dbReference type="EMBL" id="CAJ0581706.1"/>
    </source>
</evidence>
<keyword evidence="8" id="KW-1185">Reference proteome</keyword>
<keyword evidence="4 6" id="KW-0732">Signal</keyword>
<dbReference type="Gene3D" id="1.10.100.10">
    <property type="entry name" value="Insulin-like"/>
    <property type="match status" value="1"/>
</dbReference>
<feature type="non-terminal residue" evidence="7">
    <location>
        <position position="86"/>
    </location>
</feature>
<evidence type="ECO:0000256" key="2">
    <source>
        <dbReference type="ARBA" id="ARBA00009034"/>
    </source>
</evidence>
<comment type="caution">
    <text evidence="7">The sequence shown here is derived from an EMBL/GenBank/DDBJ whole genome shotgun (WGS) entry which is preliminary data.</text>
</comment>